<dbReference type="RefSeq" id="WP_168034212.1">
    <property type="nucleotide sequence ID" value="NZ_JAAVNE010000046.1"/>
</dbReference>
<keyword evidence="1" id="KW-0472">Membrane</keyword>
<gene>
    <name evidence="2" type="ORF">HEQ75_21670</name>
</gene>
<dbReference type="EMBL" id="JAAVNE010000046">
    <property type="protein sequence ID" value="NKC33486.1"/>
    <property type="molecule type" value="Genomic_DNA"/>
</dbReference>
<organism evidence="2 3">
    <name type="scientific">Falsiroseomonas selenitidurans</name>
    <dbReference type="NCBI Taxonomy" id="2716335"/>
    <lineage>
        <taxon>Bacteria</taxon>
        <taxon>Pseudomonadati</taxon>
        <taxon>Pseudomonadota</taxon>
        <taxon>Alphaproteobacteria</taxon>
        <taxon>Acetobacterales</taxon>
        <taxon>Roseomonadaceae</taxon>
        <taxon>Falsiroseomonas</taxon>
    </lineage>
</organism>
<feature type="transmembrane region" description="Helical" evidence="1">
    <location>
        <begin position="27"/>
        <end position="46"/>
    </location>
</feature>
<sequence length="54" mass="5719">MQIILAVSMLGAIGALAVLLRASRQLDGFIVVVMVVGVLTMLLIVVDEVRKLVA</sequence>
<dbReference type="Proteomes" id="UP000787635">
    <property type="component" value="Unassembled WGS sequence"/>
</dbReference>
<evidence type="ECO:0000256" key="1">
    <source>
        <dbReference type="SAM" id="Phobius"/>
    </source>
</evidence>
<name>A0ABX1E9D4_9PROT</name>
<evidence type="ECO:0000313" key="3">
    <source>
        <dbReference type="Proteomes" id="UP000787635"/>
    </source>
</evidence>
<keyword evidence="1" id="KW-1133">Transmembrane helix</keyword>
<keyword evidence="1" id="KW-0812">Transmembrane</keyword>
<accession>A0ABX1E9D4</accession>
<keyword evidence="3" id="KW-1185">Reference proteome</keyword>
<proteinExistence type="predicted"/>
<evidence type="ECO:0000313" key="2">
    <source>
        <dbReference type="EMBL" id="NKC33486.1"/>
    </source>
</evidence>
<comment type="caution">
    <text evidence="2">The sequence shown here is derived from an EMBL/GenBank/DDBJ whole genome shotgun (WGS) entry which is preliminary data.</text>
</comment>
<protein>
    <submittedName>
        <fullName evidence="2">Uncharacterized protein</fullName>
    </submittedName>
</protein>
<reference evidence="2 3" key="1">
    <citation type="submission" date="2020-03" db="EMBL/GenBank/DDBJ databases">
        <title>Roseomonas selenitidurans sp. nov. isolated from urban soil.</title>
        <authorList>
            <person name="Liu H."/>
        </authorList>
    </citation>
    <scope>NUCLEOTIDE SEQUENCE [LARGE SCALE GENOMIC DNA]</scope>
    <source>
        <strain evidence="2 3">BU-1</strain>
    </source>
</reference>